<sequence length="102" mass="11655">MVTSRISCAPQPSPSRHRRSRSKDAEAVQSRGRVGRSGREGFTYLFHTDKSLLFRIAMAELWMVVLVFHTVTRDLLASRRIRSSRALRFTANTSMKVMLLTT</sequence>
<dbReference type="AlphaFoldDB" id="A0A9R0Q3N9"/>
<dbReference type="EMBL" id="LT934111">
    <property type="protein sequence ID" value="VAH02193.1"/>
    <property type="molecule type" value="Genomic_DNA"/>
</dbReference>
<evidence type="ECO:0000256" key="1">
    <source>
        <dbReference type="SAM" id="MobiDB-lite"/>
    </source>
</evidence>
<feature type="region of interest" description="Disordered" evidence="1">
    <location>
        <begin position="1"/>
        <end position="35"/>
    </location>
</feature>
<evidence type="ECO:0000313" key="4">
    <source>
        <dbReference type="Proteomes" id="UP000324705"/>
    </source>
</evidence>
<evidence type="ECO:0000313" key="3">
    <source>
        <dbReference type="EMBL" id="VAH02193.1"/>
    </source>
</evidence>
<name>A0A9R0Q3N9_TRITD</name>
<keyword evidence="2" id="KW-0472">Membrane</keyword>
<evidence type="ECO:0000256" key="2">
    <source>
        <dbReference type="SAM" id="Phobius"/>
    </source>
</evidence>
<gene>
    <name evidence="3" type="ORF">TRITD_1Av1G034810</name>
</gene>
<accession>A0A9R0Q3N9</accession>
<keyword evidence="2" id="KW-0812">Transmembrane</keyword>
<keyword evidence="2" id="KW-1133">Transmembrane helix</keyword>
<dbReference type="SUPFAM" id="SSF52540">
    <property type="entry name" value="P-loop containing nucleoside triphosphate hydrolases"/>
    <property type="match status" value="1"/>
</dbReference>
<protein>
    <submittedName>
        <fullName evidence="3">Uncharacterized protein</fullName>
    </submittedName>
</protein>
<dbReference type="InterPro" id="IPR027417">
    <property type="entry name" value="P-loop_NTPase"/>
</dbReference>
<reference evidence="3 4" key="1">
    <citation type="submission" date="2017-09" db="EMBL/GenBank/DDBJ databases">
        <authorList>
            <consortium name="International Durum Wheat Genome Sequencing Consortium (IDWGSC)"/>
            <person name="Milanesi L."/>
        </authorList>
    </citation>
    <scope>NUCLEOTIDE SEQUENCE [LARGE SCALE GENOMIC DNA]</scope>
    <source>
        <strain evidence="4">cv. Svevo</strain>
    </source>
</reference>
<feature type="transmembrane region" description="Helical" evidence="2">
    <location>
        <begin position="52"/>
        <end position="72"/>
    </location>
</feature>
<proteinExistence type="predicted"/>
<dbReference type="Gramene" id="TRITD1Av1G034810.2">
    <property type="protein sequence ID" value="TRITD1Av1G034810.2"/>
    <property type="gene ID" value="TRITD1Av1G034810"/>
</dbReference>
<keyword evidence="4" id="KW-1185">Reference proteome</keyword>
<dbReference type="Proteomes" id="UP000324705">
    <property type="component" value="Chromosome 1A"/>
</dbReference>
<organism evidence="3 4">
    <name type="scientific">Triticum turgidum subsp. durum</name>
    <name type="common">Durum wheat</name>
    <name type="synonym">Triticum durum</name>
    <dbReference type="NCBI Taxonomy" id="4567"/>
    <lineage>
        <taxon>Eukaryota</taxon>
        <taxon>Viridiplantae</taxon>
        <taxon>Streptophyta</taxon>
        <taxon>Embryophyta</taxon>
        <taxon>Tracheophyta</taxon>
        <taxon>Spermatophyta</taxon>
        <taxon>Magnoliopsida</taxon>
        <taxon>Liliopsida</taxon>
        <taxon>Poales</taxon>
        <taxon>Poaceae</taxon>
        <taxon>BOP clade</taxon>
        <taxon>Pooideae</taxon>
        <taxon>Triticodae</taxon>
        <taxon>Triticeae</taxon>
        <taxon>Triticinae</taxon>
        <taxon>Triticum</taxon>
    </lineage>
</organism>